<feature type="domain" description="Methyltransferase" evidence="2">
    <location>
        <begin position="80"/>
        <end position="174"/>
    </location>
</feature>
<dbReference type="Gene3D" id="2.20.25.110">
    <property type="entry name" value="S-adenosyl-L-methionine-dependent methyltransferases"/>
    <property type="match status" value="1"/>
</dbReference>
<sequence>MELLHSNVKDMNVNKIIAVSNRPKIYEKGTDQMWTDPYISKNLLEVHLNPEINLASRKPDSIQASLNWILEYKNDSNLHILDLGCGPGLYAEELTKRGHQVTGVDFSENSIRYAKEQAEVKGFDISYICLNYLEMDFENQFDLVILIYTDFCILLPEEQELLLMKIKRALKPGGVFAFDVNNERNLDQKIGTKNWEAAQTGFWSPEPYLCLSEPFHYSENKVLMFQHIVIQNDSKPKVYRFWTHYFDMADIENKLHENGYQILQSSDKVLPAGDCWLGENITFIIASCKE</sequence>
<dbReference type="InterPro" id="IPR029063">
    <property type="entry name" value="SAM-dependent_MTases_sf"/>
</dbReference>
<keyword evidence="3" id="KW-0489">Methyltransferase</keyword>
<keyword evidence="1" id="KW-0808">Transferase</keyword>
<comment type="caution">
    <text evidence="3">The sequence shown here is derived from an EMBL/GenBank/DDBJ whole genome shotgun (WGS) entry which is preliminary data.</text>
</comment>
<dbReference type="Pfam" id="PF13649">
    <property type="entry name" value="Methyltransf_25"/>
    <property type="match status" value="1"/>
</dbReference>
<dbReference type="PANTHER" id="PTHR43861">
    <property type="entry name" value="TRANS-ACONITATE 2-METHYLTRANSFERASE-RELATED"/>
    <property type="match status" value="1"/>
</dbReference>
<reference evidence="3 4" key="1">
    <citation type="submission" date="2018-12" db="EMBL/GenBank/DDBJ databases">
        <title>Marinifilum JC070 sp. nov., a marine bacterium isolated from Yongle Blue Hole in the South China Sea.</title>
        <authorList>
            <person name="Fu T."/>
        </authorList>
    </citation>
    <scope>NUCLEOTIDE SEQUENCE [LARGE SCALE GENOMIC DNA]</scope>
    <source>
        <strain evidence="3 4">JC070</strain>
    </source>
</reference>
<evidence type="ECO:0000259" key="2">
    <source>
        <dbReference type="Pfam" id="PF13649"/>
    </source>
</evidence>
<organism evidence="3 4">
    <name type="scientific">Marinifilum caeruleilacunae</name>
    <dbReference type="NCBI Taxonomy" id="2499076"/>
    <lineage>
        <taxon>Bacteria</taxon>
        <taxon>Pseudomonadati</taxon>
        <taxon>Bacteroidota</taxon>
        <taxon>Bacteroidia</taxon>
        <taxon>Marinilabiliales</taxon>
        <taxon>Marinifilaceae</taxon>
    </lineage>
</organism>
<dbReference type="GO" id="GO:0032259">
    <property type="term" value="P:methylation"/>
    <property type="evidence" value="ECO:0007669"/>
    <property type="project" value="UniProtKB-KW"/>
</dbReference>
<evidence type="ECO:0000313" key="4">
    <source>
        <dbReference type="Proteomes" id="UP000732105"/>
    </source>
</evidence>
<name>A0ABX1WUT7_9BACT</name>
<dbReference type="GO" id="GO:0008168">
    <property type="term" value="F:methyltransferase activity"/>
    <property type="evidence" value="ECO:0007669"/>
    <property type="project" value="UniProtKB-KW"/>
</dbReference>
<keyword evidence="4" id="KW-1185">Reference proteome</keyword>
<proteinExistence type="predicted"/>
<gene>
    <name evidence="3" type="ORF">ELS83_08575</name>
</gene>
<dbReference type="EMBL" id="RZNH01000011">
    <property type="protein sequence ID" value="NOU59875.1"/>
    <property type="molecule type" value="Genomic_DNA"/>
</dbReference>
<dbReference type="InterPro" id="IPR041698">
    <property type="entry name" value="Methyltransf_25"/>
</dbReference>
<dbReference type="Gene3D" id="3.40.50.150">
    <property type="entry name" value="Vaccinia Virus protein VP39"/>
    <property type="match status" value="1"/>
</dbReference>
<protein>
    <submittedName>
        <fullName evidence="3">Class I SAM-dependent methyltransferase</fullName>
    </submittedName>
</protein>
<evidence type="ECO:0000256" key="1">
    <source>
        <dbReference type="ARBA" id="ARBA00022679"/>
    </source>
</evidence>
<dbReference type="Proteomes" id="UP000732105">
    <property type="component" value="Unassembled WGS sequence"/>
</dbReference>
<dbReference type="SUPFAM" id="SSF53335">
    <property type="entry name" value="S-adenosyl-L-methionine-dependent methyltransferases"/>
    <property type="match status" value="1"/>
</dbReference>
<evidence type="ECO:0000313" key="3">
    <source>
        <dbReference type="EMBL" id="NOU59875.1"/>
    </source>
</evidence>
<dbReference type="CDD" id="cd02440">
    <property type="entry name" value="AdoMet_MTases"/>
    <property type="match status" value="1"/>
</dbReference>
<accession>A0ABX1WUT7</accession>